<organism evidence="1 2">
    <name type="scientific">Emiliania huxleyi (strain CCMP1516)</name>
    <dbReference type="NCBI Taxonomy" id="280463"/>
    <lineage>
        <taxon>Eukaryota</taxon>
        <taxon>Haptista</taxon>
        <taxon>Haptophyta</taxon>
        <taxon>Prymnesiophyceae</taxon>
        <taxon>Isochrysidales</taxon>
        <taxon>Noelaerhabdaceae</taxon>
        <taxon>Emiliania</taxon>
    </lineage>
</organism>
<evidence type="ECO:0000313" key="1">
    <source>
        <dbReference type="EnsemblProtists" id="EOD23601"/>
    </source>
</evidence>
<name>A0A0D3JJB6_EMIH1</name>
<dbReference type="RefSeq" id="XP_005776030.1">
    <property type="nucleotide sequence ID" value="XM_005775973.1"/>
</dbReference>
<keyword evidence="2" id="KW-1185">Reference proteome</keyword>
<protein>
    <submittedName>
        <fullName evidence="1">Uncharacterized protein</fullName>
    </submittedName>
</protein>
<reference evidence="2" key="1">
    <citation type="journal article" date="2013" name="Nature">
        <title>Pan genome of the phytoplankton Emiliania underpins its global distribution.</title>
        <authorList>
            <person name="Read B.A."/>
            <person name="Kegel J."/>
            <person name="Klute M.J."/>
            <person name="Kuo A."/>
            <person name="Lefebvre S.C."/>
            <person name="Maumus F."/>
            <person name="Mayer C."/>
            <person name="Miller J."/>
            <person name="Monier A."/>
            <person name="Salamov A."/>
            <person name="Young J."/>
            <person name="Aguilar M."/>
            <person name="Claverie J.M."/>
            <person name="Frickenhaus S."/>
            <person name="Gonzalez K."/>
            <person name="Herman E.K."/>
            <person name="Lin Y.C."/>
            <person name="Napier J."/>
            <person name="Ogata H."/>
            <person name="Sarno A.F."/>
            <person name="Shmutz J."/>
            <person name="Schroeder D."/>
            <person name="de Vargas C."/>
            <person name="Verret F."/>
            <person name="von Dassow P."/>
            <person name="Valentin K."/>
            <person name="Van de Peer Y."/>
            <person name="Wheeler G."/>
            <person name="Dacks J.B."/>
            <person name="Delwiche C.F."/>
            <person name="Dyhrman S.T."/>
            <person name="Glockner G."/>
            <person name="John U."/>
            <person name="Richards T."/>
            <person name="Worden A.Z."/>
            <person name="Zhang X."/>
            <person name="Grigoriev I.V."/>
            <person name="Allen A.E."/>
            <person name="Bidle K."/>
            <person name="Borodovsky M."/>
            <person name="Bowler C."/>
            <person name="Brownlee C."/>
            <person name="Cock J.M."/>
            <person name="Elias M."/>
            <person name="Gladyshev V.N."/>
            <person name="Groth M."/>
            <person name="Guda C."/>
            <person name="Hadaegh A."/>
            <person name="Iglesias-Rodriguez M.D."/>
            <person name="Jenkins J."/>
            <person name="Jones B.M."/>
            <person name="Lawson T."/>
            <person name="Leese F."/>
            <person name="Lindquist E."/>
            <person name="Lobanov A."/>
            <person name="Lomsadze A."/>
            <person name="Malik S.B."/>
            <person name="Marsh M.E."/>
            <person name="Mackinder L."/>
            <person name="Mock T."/>
            <person name="Mueller-Roeber B."/>
            <person name="Pagarete A."/>
            <person name="Parker M."/>
            <person name="Probert I."/>
            <person name="Quesneville H."/>
            <person name="Raines C."/>
            <person name="Rensing S.A."/>
            <person name="Riano-Pachon D.M."/>
            <person name="Richier S."/>
            <person name="Rokitta S."/>
            <person name="Shiraiwa Y."/>
            <person name="Soanes D.M."/>
            <person name="van der Giezen M."/>
            <person name="Wahlund T.M."/>
            <person name="Williams B."/>
            <person name="Wilson W."/>
            <person name="Wolfe G."/>
            <person name="Wurch L.L."/>
        </authorList>
    </citation>
    <scope>NUCLEOTIDE SEQUENCE</scope>
</reference>
<dbReference type="HOGENOM" id="CLU_1828956_0_0_1"/>
<sequence>MAQTGLPQQTYSLARGCPKLGPAFLIYYSPALLQTLGAEHGEVALRILAEIYRQARAIWPDDGGSGSGCSTVTLRIDVLKDRTVEAIQQVYTYGEGWFLTKLNDQEGVIEKRSLGEGDASRHGYASVHRRLLELWRTFRDE</sequence>
<evidence type="ECO:0000313" key="2">
    <source>
        <dbReference type="Proteomes" id="UP000013827"/>
    </source>
</evidence>
<dbReference type="AlphaFoldDB" id="A0A0D3JJB6"/>
<dbReference type="GeneID" id="17269146"/>
<proteinExistence type="predicted"/>
<dbReference type="EnsemblProtists" id="EOD23601">
    <property type="protein sequence ID" value="EOD23601"/>
    <property type="gene ID" value="EMIHUDRAFT_457958"/>
</dbReference>
<dbReference type="KEGG" id="ehx:EMIHUDRAFT_457958"/>
<reference evidence="1" key="2">
    <citation type="submission" date="2024-10" db="UniProtKB">
        <authorList>
            <consortium name="EnsemblProtists"/>
        </authorList>
    </citation>
    <scope>IDENTIFICATION</scope>
</reference>
<dbReference type="Proteomes" id="UP000013827">
    <property type="component" value="Unassembled WGS sequence"/>
</dbReference>
<dbReference type="PaxDb" id="2903-EOD23601"/>
<accession>A0A0D3JJB6</accession>